<evidence type="ECO:0000259" key="2">
    <source>
        <dbReference type="SMART" id="SM00014"/>
    </source>
</evidence>
<keyword evidence="4" id="KW-1185">Reference proteome</keyword>
<evidence type="ECO:0000256" key="1">
    <source>
        <dbReference type="SAM" id="Phobius"/>
    </source>
</evidence>
<dbReference type="SUPFAM" id="SSF48317">
    <property type="entry name" value="Acid phosphatase/Vanadium-dependent haloperoxidase"/>
    <property type="match status" value="1"/>
</dbReference>
<dbReference type="Gene3D" id="1.20.144.10">
    <property type="entry name" value="Phosphatidic acid phosphatase type 2/haloperoxidase"/>
    <property type="match status" value="1"/>
</dbReference>
<dbReference type="SMART" id="SM00014">
    <property type="entry name" value="acidPPc"/>
    <property type="match status" value="1"/>
</dbReference>
<gene>
    <name evidence="3" type="ORF">QYF49_21640</name>
</gene>
<keyword evidence="1" id="KW-0812">Transmembrane</keyword>
<dbReference type="InterPro" id="IPR000326">
    <property type="entry name" value="PAP2/HPO"/>
</dbReference>
<dbReference type="Proteomes" id="UP001168694">
    <property type="component" value="Unassembled WGS sequence"/>
</dbReference>
<dbReference type="InterPro" id="IPR036938">
    <property type="entry name" value="PAP2/HPO_sf"/>
</dbReference>
<dbReference type="PANTHER" id="PTHR14969:SF13">
    <property type="entry name" value="AT30094P"/>
    <property type="match status" value="1"/>
</dbReference>
<accession>A0ABT8ECH9</accession>
<dbReference type="CDD" id="cd03392">
    <property type="entry name" value="PAP2_like_2"/>
    <property type="match status" value="1"/>
</dbReference>
<protein>
    <submittedName>
        <fullName evidence="3">Phosphatase PAP2 family protein</fullName>
    </submittedName>
</protein>
<keyword evidence="1" id="KW-1133">Transmembrane helix</keyword>
<feature type="transmembrane region" description="Helical" evidence="1">
    <location>
        <begin position="177"/>
        <end position="195"/>
    </location>
</feature>
<keyword evidence="1" id="KW-0472">Membrane</keyword>
<dbReference type="EMBL" id="JAUHLN010000006">
    <property type="protein sequence ID" value="MDN4075567.1"/>
    <property type="molecule type" value="Genomic_DNA"/>
</dbReference>
<comment type="caution">
    <text evidence="3">The sequence shown here is derived from an EMBL/GenBank/DDBJ whole genome shotgun (WGS) entry which is preliminary data.</text>
</comment>
<organism evidence="3 4">
    <name type="scientific">Fictibacillus terranigra</name>
    <dbReference type="NCBI Taxonomy" id="3058424"/>
    <lineage>
        <taxon>Bacteria</taxon>
        <taxon>Bacillati</taxon>
        <taxon>Bacillota</taxon>
        <taxon>Bacilli</taxon>
        <taxon>Bacillales</taxon>
        <taxon>Fictibacillaceae</taxon>
        <taxon>Fictibacillus</taxon>
    </lineage>
</organism>
<name>A0ABT8ECH9_9BACL</name>
<dbReference type="RefSeq" id="WP_290401678.1">
    <property type="nucleotide sequence ID" value="NZ_JAUHLN010000006.1"/>
</dbReference>
<dbReference type="Pfam" id="PF01569">
    <property type="entry name" value="PAP2"/>
    <property type="match status" value="1"/>
</dbReference>
<feature type="domain" description="Phosphatidic acid phosphatase type 2/haloperoxidase" evidence="2">
    <location>
        <begin position="87"/>
        <end position="192"/>
    </location>
</feature>
<feature type="transmembrane region" description="Helical" evidence="1">
    <location>
        <begin position="87"/>
        <end position="104"/>
    </location>
</feature>
<reference evidence="3" key="1">
    <citation type="submission" date="2023-06" db="EMBL/GenBank/DDBJ databases">
        <title>Draft Genome Sequences of Representative Paenibacillus Polymyxa, Bacillus cereus, Fictibacillus sp., and Brevibacillus agri Strains Isolated from Amazonian Dark Earth.</title>
        <authorList>
            <person name="Pellegrinetti T.A."/>
            <person name="Cunha I.C.M."/>
            <person name="Chaves M.G."/>
            <person name="Freitas A.S."/>
            <person name="Silva A.V.R."/>
            <person name="Tsai S.M."/>
            <person name="Mendes L.W."/>
        </authorList>
    </citation>
    <scope>NUCLEOTIDE SEQUENCE</scope>
    <source>
        <strain evidence="3">CENA-BCM004</strain>
    </source>
</reference>
<feature type="transmembrane region" description="Helical" evidence="1">
    <location>
        <begin position="124"/>
        <end position="142"/>
    </location>
</feature>
<evidence type="ECO:0000313" key="4">
    <source>
        <dbReference type="Proteomes" id="UP001168694"/>
    </source>
</evidence>
<feature type="transmembrane region" description="Helical" evidence="1">
    <location>
        <begin position="154"/>
        <end position="171"/>
    </location>
</feature>
<feature type="transmembrane region" description="Helical" evidence="1">
    <location>
        <begin position="53"/>
        <end position="75"/>
    </location>
</feature>
<feature type="transmembrane region" description="Helical" evidence="1">
    <location>
        <begin position="7"/>
        <end position="25"/>
    </location>
</feature>
<sequence length="209" mass="24095">MKNDERAVFSIIFFGILLLNVMVKLRKNAYWMKMDRKTSSAFFSLRGIQVIDIFLRLYSFIGSGFLLIPATLLSACRYSRKGQRRKALFLVVNLAGCRWVNSILRKKWDYRAPSTKPFFIRYGFPSAHAMNATAMYGVLVMLTKRLSRKTKMMLLSLHIGFVSLSRVYLGIHYFTDVLAGVAWGAVWLALMKAVFYSDQRTLKKDLTCE</sequence>
<proteinExistence type="predicted"/>
<dbReference type="PANTHER" id="PTHR14969">
    <property type="entry name" value="SPHINGOSINE-1-PHOSPHATE PHOSPHOHYDROLASE"/>
    <property type="match status" value="1"/>
</dbReference>
<evidence type="ECO:0000313" key="3">
    <source>
        <dbReference type="EMBL" id="MDN4075567.1"/>
    </source>
</evidence>